<dbReference type="InterPro" id="IPR037682">
    <property type="entry name" value="TonB_C"/>
</dbReference>
<feature type="domain" description="TonB C-terminal" evidence="2">
    <location>
        <begin position="74"/>
        <end position="133"/>
    </location>
</feature>
<keyword evidence="1" id="KW-0732">Signal</keyword>
<dbReference type="EMBL" id="CP029186">
    <property type="protein sequence ID" value="AWH83722.1"/>
    <property type="molecule type" value="Genomic_DNA"/>
</dbReference>
<evidence type="ECO:0000256" key="1">
    <source>
        <dbReference type="SAM" id="SignalP"/>
    </source>
</evidence>
<evidence type="ECO:0000259" key="2">
    <source>
        <dbReference type="Pfam" id="PF03544"/>
    </source>
</evidence>
<dbReference type="RefSeq" id="WP_108776438.1">
    <property type="nucleotide sequence ID" value="NZ_CP029186.1"/>
</dbReference>
<evidence type="ECO:0000313" key="4">
    <source>
        <dbReference type="Proteomes" id="UP000244929"/>
    </source>
</evidence>
<sequence length="134" mass="15306">MKQLFFAAIFTFFALNYVSAQETKPLKTTDYSLVTNDELQTKPEFPGGVSEFYQYIIDNFKPESKLKGVQKLYVYFVIEKDGSISIVKILKGLDEKNDENLIKVIQNSPKWSPGIQNGKPVRASFNLPLTINFK</sequence>
<name>A0A2S1QTJ0_9FLAO</name>
<dbReference type="AlphaFoldDB" id="A0A2S1QTJ0"/>
<gene>
    <name evidence="3" type="ORF">HYN59_00700</name>
</gene>
<reference evidence="3 4" key="1">
    <citation type="submission" date="2018-04" db="EMBL/GenBank/DDBJ databases">
        <title>Genome sequencing of Flavobacterium sp. HYN0059.</title>
        <authorList>
            <person name="Yi H."/>
            <person name="Baek C."/>
        </authorList>
    </citation>
    <scope>NUCLEOTIDE SEQUENCE [LARGE SCALE GENOMIC DNA]</scope>
    <source>
        <strain evidence="3 4">HYN0059</strain>
    </source>
</reference>
<dbReference type="OrthoDB" id="1095452at2"/>
<dbReference type="Proteomes" id="UP000244929">
    <property type="component" value="Chromosome"/>
</dbReference>
<dbReference type="GO" id="GO:0055085">
    <property type="term" value="P:transmembrane transport"/>
    <property type="evidence" value="ECO:0007669"/>
    <property type="project" value="InterPro"/>
</dbReference>
<proteinExistence type="predicted"/>
<dbReference type="Pfam" id="PF03544">
    <property type="entry name" value="TonB_C"/>
    <property type="match status" value="1"/>
</dbReference>
<evidence type="ECO:0000313" key="3">
    <source>
        <dbReference type="EMBL" id="AWH83722.1"/>
    </source>
</evidence>
<feature type="signal peptide" evidence="1">
    <location>
        <begin position="1"/>
        <end position="20"/>
    </location>
</feature>
<keyword evidence="4" id="KW-1185">Reference proteome</keyword>
<organism evidence="3 4">
    <name type="scientific">Flavobacterium album</name>
    <dbReference type="NCBI Taxonomy" id="2175091"/>
    <lineage>
        <taxon>Bacteria</taxon>
        <taxon>Pseudomonadati</taxon>
        <taxon>Bacteroidota</taxon>
        <taxon>Flavobacteriia</taxon>
        <taxon>Flavobacteriales</taxon>
        <taxon>Flavobacteriaceae</taxon>
        <taxon>Flavobacterium</taxon>
    </lineage>
</organism>
<accession>A0A2S1QTJ0</accession>
<feature type="chain" id="PRO_5015533803" description="TonB C-terminal domain-containing protein" evidence="1">
    <location>
        <begin position="21"/>
        <end position="134"/>
    </location>
</feature>
<dbReference type="Gene3D" id="3.30.1150.10">
    <property type="match status" value="1"/>
</dbReference>
<dbReference type="KEGG" id="falb:HYN59_00700"/>
<dbReference type="SUPFAM" id="SSF74653">
    <property type="entry name" value="TolA/TonB C-terminal domain"/>
    <property type="match status" value="1"/>
</dbReference>
<protein>
    <recommendedName>
        <fullName evidence="2">TonB C-terminal domain-containing protein</fullName>
    </recommendedName>
</protein>